<reference evidence="6" key="1">
    <citation type="submission" date="2018-12" db="EMBL/GenBank/DDBJ databases">
        <title>Dusodibacter welbiota gen. nov., sp. nov., isolated from human faeces and emended description of the Oscillibacter genus.</title>
        <authorList>
            <person name="Le Roy T."/>
            <person name="Van der Smissen P."/>
            <person name="Delzenne N."/>
            <person name="Muccioli G."/>
            <person name="Collet J.F."/>
            <person name="Cani P.D."/>
        </authorList>
    </citation>
    <scope>NUCLEOTIDE SEQUENCE [LARGE SCALE GENOMIC DNA]</scope>
    <source>
        <strain evidence="6">J115</strain>
    </source>
</reference>
<evidence type="ECO:0000256" key="2">
    <source>
        <dbReference type="ARBA" id="ARBA00022723"/>
    </source>
</evidence>
<name>A0A856HXT8_9FIRM</name>
<feature type="domain" description="Pyruvate carboxyltransferase" evidence="4">
    <location>
        <begin position="7"/>
        <end position="276"/>
    </location>
</feature>
<evidence type="ECO:0000313" key="6">
    <source>
        <dbReference type="Proteomes" id="UP000298642"/>
    </source>
</evidence>
<sequence>MDLPKRIELIEVCPRDGFQNVHDIIPFEGKVAIIKKLAEAGFKRLEVVSFVSPKAIPQMADAKEVVAAVRDTLKAHGVRTVALVPNAQGVETAVECGINELTYVISVSRSHNIANVRRTPEESMEQFKTLIQEYGHKIDFRLALATALGCPFGEEIRTERVAEMVQFGLDLGCKEISIADTVGMSNPKRTYDLMNALTAQFGADKFVMHLHDTRGLALANTLAAMQLGVHKFETAAGGLGGCPFAPGAAGNVATEDTLNMMHEMGIETGIDNDALHEAVLLLQQYVHAPIVSHLMSLYKTKPCV</sequence>
<evidence type="ECO:0000259" key="4">
    <source>
        <dbReference type="PROSITE" id="PS50991"/>
    </source>
</evidence>
<keyword evidence="6" id="KW-1185">Reference proteome</keyword>
<dbReference type="Pfam" id="PF00682">
    <property type="entry name" value="HMGL-like"/>
    <property type="match status" value="1"/>
</dbReference>
<dbReference type="SUPFAM" id="SSF51569">
    <property type="entry name" value="Aldolase"/>
    <property type="match status" value="1"/>
</dbReference>
<dbReference type="InterPro" id="IPR000891">
    <property type="entry name" value="PYR_CT"/>
</dbReference>
<comment type="similarity">
    <text evidence="1">Belongs to the HMG-CoA lyase family.</text>
</comment>
<dbReference type="InterPro" id="IPR013785">
    <property type="entry name" value="Aldolase_TIM"/>
</dbReference>
<dbReference type="RefSeq" id="WP_158629700.1">
    <property type="nucleotide sequence ID" value="NZ_CP034413.3"/>
</dbReference>
<keyword evidence="2" id="KW-0479">Metal-binding</keyword>
<dbReference type="GO" id="GO:0004419">
    <property type="term" value="F:hydroxymethylglutaryl-CoA lyase activity"/>
    <property type="evidence" value="ECO:0007669"/>
    <property type="project" value="TreeGrafter"/>
</dbReference>
<organism evidence="5 6">
    <name type="scientific">Dysosmobacter welbionis</name>
    <dbReference type="NCBI Taxonomy" id="2093857"/>
    <lineage>
        <taxon>Bacteria</taxon>
        <taxon>Bacillati</taxon>
        <taxon>Bacillota</taxon>
        <taxon>Clostridia</taxon>
        <taxon>Eubacteriales</taxon>
        <taxon>Oscillospiraceae</taxon>
        <taxon>Dysosmobacter</taxon>
    </lineage>
</organism>
<evidence type="ECO:0000256" key="3">
    <source>
        <dbReference type="ARBA" id="ARBA00023239"/>
    </source>
</evidence>
<evidence type="ECO:0000256" key="1">
    <source>
        <dbReference type="ARBA" id="ARBA00009405"/>
    </source>
</evidence>
<dbReference type="NCBIfam" id="NF004283">
    <property type="entry name" value="PRK05692.1"/>
    <property type="match status" value="1"/>
</dbReference>
<proteinExistence type="inferred from homology"/>
<dbReference type="GeneID" id="89522378"/>
<dbReference type="CDD" id="cd07938">
    <property type="entry name" value="DRE_TIM_HMGL"/>
    <property type="match status" value="1"/>
</dbReference>
<dbReference type="GO" id="GO:0046872">
    <property type="term" value="F:metal ion binding"/>
    <property type="evidence" value="ECO:0007669"/>
    <property type="project" value="UniProtKB-KW"/>
</dbReference>
<dbReference type="PANTHER" id="PTHR42738">
    <property type="entry name" value="HYDROXYMETHYLGLUTARYL-COA LYASE"/>
    <property type="match status" value="1"/>
</dbReference>
<gene>
    <name evidence="5" type="ORF">EIO64_04605</name>
</gene>
<keyword evidence="3 5" id="KW-0456">Lyase</keyword>
<dbReference type="GO" id="GO:0046951">
    <property type="term" value="P:ketone body biosynthetic process"/>
    <property type="evidence" value="ECO:0007669"/>
    <property type="project" value="TreeGrafter"/>
</dbReference>
<dbReference type="AlphaFoldDB" id="A0A856HXT8"/>
<dbReference type="Gene3D" id="3.20.20.70">
    <property type="entry name" value="Aldolase class I"/>
    <property type="match status" value="1"/>
</dbReference>
<dbReference type="InterPro" id="IPR043594">
    <property type="entry name" value="HMGL"/>
</dbReference>
<evidence type="ECO:0000313" key="5">
    <source>
        <dbReference type="EMBL" id="QCI58592.2"/>
    </source>
</evidence>
<dbReference type="GO" id="GO:0006552">
    <property type="term" value="P:L-leucine catabolic process"/>
    <property type="evidence" value="ECO:0007669"/>
    <property type="project" value="TreeGrafter"/>
</dbReference>
<dbReference type="EMBL" id="CP034413">
    <property type="protein sequence ID" value="QCI58592.2"/>
    <property type="molecule type" value="Genomic_DNA"/>
</dbReference>
<accession>A0A856HXT8</accession>
<dbReference type="PANTHER" id="PTHR42738:SF7">
    <property type="entry name" value="HYDROXYMETHYLGLUTARYL-COA LYASE"/>
    <property type="match status" value="1"/>
</dbReference>
<dbReference type="KEGG" id="obj:EIO64_04605"/>
<dbReference type="PROSITE" id="PS50991">
    <property type="entry name" value="PYR_CT"/>
    <property type="match status" value="1"/>
</dbReference>
<protein>
    <submittedName>
        <fullName evidence="5">Hydroxymethylglutaryl-CoA lyase</fullName>
    </submittedName>
</protein>
<dbReference type="Proteomes" id="UP000298642">
    <property type="component" value="Chromosome"/>
</dbReference>